<dbReference type="PANTHER" id="PTHR43451:SF1">
    <property type="entry name" value="ACETYLTRANSFERASE"/>
    <property type="match status" value="1"/>
</dbReference>
<evidence type="ECO:0000313" key="2">
    <source>
        <dbReference type="EMBL" id="MBW4709441.1"/>
    </source>
</evidence>
<organism evidence="2 3">
    <name type="scientific">Roseobacter insulae</name>
    <dbReference type="NCBI Taxonomy" id="2859783"/>
    <lineage>
        <taxon>Bacteria</taxon>
        <taxon>Pseudomonadati</taxon>
        <taxon>Pseudomonadota</taxon>
        <taxon>Alphaproteobacteria</taxon>
        <taxon>Rhodobacterales</taxon>
        <taxon>Roseobacteraceae</taxon>
        <taxon>Roseobacter</taxon>
    </lineage>
</organism>
<evidence type="ECO:0000259" key="1">
    <source>
        <dbReference type="PROSITE" id="PS51186"/>
    </source>
</evidence>
<dbReference type="AlphaFoldDB" id="A0A9X1JZJ4"/>
<accession>A0A9X1JZJ4</accession>
<dbReference type="InterPro" id="IPR000182">
    <property type="entry name" value="GNAT_dom"/>
</dbReference>
<protein>
    <submittedName>
        <fullName evidence="2">GNAT family N-acetyltransferase</fullName>
        <ecNumber evidence="2">2.3.1.-</ecNumber>
    </submittedName>
</protein>
<feature type="domain" description="N-acetyltransferase" evidence="1">
    <location>
        <begin position="1"/>
        <end position="152"/>
    </location>
</feature>
<dbReference type="EMBL" id="JAHXDN010000004">
    <property type="protein sequence ID" value="MBW4709441.1"/>
    <property type="molecule type" value="Genomic_DNA"/>
</dbReference>
<evidence type="ECO:0000313" key="3">
    <source>
        <dbReference type="Proteomes" id="UP001138661"/>
    </source>
</evidence>
<proteinExistence type="predicted"/>
<dbReference type="GO" id="GO:0016747">
    <property type="term" value="F:acyltransferase activity, transferring groups other than amino-acyl groups"/>
    <property type="evidence" value="ECO:0007669"/>
    <property type="project" value="InterPro"/>
</dbReference>
<dbReference type="Proteomes" id="UP001138661">
    <property type="component" value="Unassembled WGS sequence"/>
</dbReference>
<dbReference type="EC" id="2.3.1.-" evidence="2"/>
<keyword evidence="2" id="KW-0012">Acyltransferase</keyword>
<sequence>MLRWASPGDTPELAQVFFAAVREGASPYSDAQRKAWLPASPGGRAWAERLEAKHVAVAERDGVIAGFISVEAGGYIDLAFIRPEHQGTGLFGQIFQKIESWARNHSEPRLWTHASLMAQPAFRAKGFLVIHHETVERDGQKLTRAKMEKILT</sequence>
<keyword evidence="3" id="KW-1185">Reference proteome</keyword>
<dbReference type="Pfam" id="PF13673">
    <property type="entry name" value="Acetyltransf_10"/>
    <property type="match status" value="1"/>
</dbReference>
<comment type="caution">
    <text evidence="2">The sequence shown here is derived from an EMBL/GenBank/DDBJ whole genome shotgun (WGS) entry which is preliminary data.</text>
</comment>
<reference evidence="2" key="1">
    <citation type="submission" date="2021-07" db="EMBL/GenBank/DDBJ databases">
        <title>Roseobacter insulae sp. nov., isolated from a tidal flat.</title>
        <authorList>
            <person name="Park S."/>
            <person name="Yoon J.-H."/>
        </authorList>
    </citation>
    <scope>NUCLEOTIDE SEQUENCE</scope>
    <source>
        <strain evidence="2">YSTF-M11</strain>
    </source>
</reference>
<dbReference type="PANTHER" id="PTHR43451">
    <property type="entry name" value="ACETYLTRANSFERASE (GNAT) FAMILY PROTEIN"/>
    <property type="match status" value="1"/>
</dbReference>
<gene>
    <name evidence="2" type="ORF">KX928_16745</name>
</gene>
<keyword evidence="2" id="KW-0808">Transferase</keyword>
<dbReference type="CDD" id="cd04301">
    <property type="entry name" value="NAT_SF"/>
    <property type="match status" value="1"/>
</dbReference>
<dbReference type="InterPro" id="IPR052564">
    <property type="entry name" value="N-acetyltrans/Recomb-assoc"/>
</dbReference>
<name>A0A9X1JZJ4_9RHOB</name>
<dbReference type="PROSITE" id="PS51186">
    <property type="entry name" value="GNAT"/>
    <property type="match status" value="1"/>
</dbReference>
<dbReference type="RefSeq" id="WP_219504929.1">
    <property type="nucleotide sequence ID" value="NZ_JAHXDN010000004.1"/>
</dbReference>